<keyword evidence="4 7" id="KW-0413">Isomerase</keyword>
<dbReference type="Gene3D" id="3.10.290.10">
    <property type="entry name" value="RNA-binding S4 domain"/>
    <property type="match status" value="1"/>
</dbReference>
<dbReference type="NCBIfam" id="TIGR00005">
    <property type="entry name" value="rluA_subfam"/>
    <property type="match status" value="1"/>
</dbReference>
<accession>A0A9D1LJC0</accession>
<dbReference type="PROSITE" id="PS50889">
    <property type="entry name" value="S4"/>
    <property type="match status" value="1"/>
</dbReference>
<evidence type="ECO:0000313" key="10">
    <source>
        <dbReference type="Proteomes" id="UP000824073"/>
    </source>
</evidence>
<dbReference type="FunFam" id="3.30.2350.10:FF:000006">
    <property type="entry name" value="Pseudouridine synthase"/>
    <property type="match status" value="1"/>
</dbReference>
<evidence type="ECO:0000256" key="4">
    <source>
        <dbReference type="ARBA" id="ARBA00023235"/>
    </source>
</evidence>
<gene>
    <name evidence="9" type="ORF">IAB67_00435</name>
</gene>
<feature type="domain" description="RNA-binding S4" evidence="8">
    <location>
        <begin position="15"/>
        <end position="79"/>
    </location>
</feature>
<proteinExistence type="inferred from homology"/>
<evidence type="ECO:0000256" key="7">
    <source>
        <dbReference type="RuleBase" id="RU362028"/>
    </source>
</evidence>
<sequence length="310" mass="33509">MSRTRIEVPPDAAGSRIDAFLASAVPGLSRAAAQRLLEGGFVLAGAEPVKKNFRLSGGEALDVELPEARDSAVAPEQIPLDIVYEDSDVIVVNKPRGLVVHPAAGHENGTLVNALLAHCGDSLSGIGGEKRPGIVHRIDKDTSGLLIIAKNDRAHQSLSEQLKTRTLSRVYDAVVIGGLREDSGTIDAPIGRSPRDRKKMAVVPGGRPAVTHYHVQARYEGYTHVRCKLETGRTHQIRVHMAHIGHPVAGDPLYGPKNDRTGLGGQCLHARELTFVHPTSGEILHVSCPLPPYFTAFLQKISRGEWYEQI</sequence>
<dbReference type="InterPro" id="IPR050188">
    <property type="entry name" value="RluA_PseudoU_synthase"/>
</dbReference>
<comment type="catalytic activity">
    <reaction evidence="1 7">
        <text>a uridine in RNA = a pseudouridine in RNA</text>
        <dbReference type="Rhea" id="RHEA:48348"/>
        <dbReference type="Rhea" id="RHEA-COMP:12068"/>
        <dbReference type="Rhea" id="RHEA-COMP:12069"/>
        <dbReference type="ChEBI" id="CHEBI:65314"/>
        <dbReference type="ChEBI" id="CHEBI:65315"/>
    </reaction>
</comment>
<reference evidence="9" key="1">
    <citation type="submission" date="2020-10" db="EMBL/GenBank/DDBJ databases">
        <authorList>
            <person name="Gilroy R."/>
        </authorList>
    </citation>
    <scope>NUCLEOTIDE SEQUENCE</scope>
    <source>
        <strain evidence="9">CHK191-8634</strain>
    </source>
</reference>
<feature type="active site" evidence="5">
    <location>
        <position position="139"/>
    </location>
</feature>
<dbReference type="SUPFAM" id="SSF55120">
    <property type="entry name" value="Pseudouridine synthase"/>
    <property type="match status" value="1"/>
</dbReference>
<dbReference type="InterPro" id="IPR020103">
    <property type="entry name" value="PsdUridine_synth_cat_dom_sf"/>
</dbReference>
<evidence type="ECO:0000256" key="1">
    <source>
        <dbReference type="ARBA" id="ARBA00000073"/>
    </source>
</evidence>
<dbReference type="Pfam" id="PF00849">
    <property type="entry name" value="PseudoU_synth_2"/>
    <property type="match status" value="1"/>
</dbReference>
<dbReference type="InterPro" id="IPR006225">
    <property type="entry name" value="PsdUridine_synth_RluC/D"/>
</dbReference>
<dbReference type="GO" id="GO:0003723">
    <property type="term" value="F:RNA binding"/>
    <property type="evidence" value="ECO:0007669"/>
    <property type="project" value="UniProtKB-KW"/>
</dbReference>
<organism evidence="9 10">
    <name type="scientific">Candidatus Ventrousia excrementavium</name>
    <dbReference type="NCBI Taxonomy" id="2840961"/>
    <lineage>
        <taxon>Bacteria</taxon>
        <taxon>Bacillati</taxon>
        <taxon>Bacillota</taxon>
        <taxon>Clostridia</taxon>
        <taxon>Eubacteriales</taxon>
        <taxon>Clostridiaceae</taxon>
        <taxon>Clostridiaceae incertae sedis</taxon>
        <taxon>Candidatus Ventrousia</taxon>
    </lineage>
</organism>
<dbReference type="CDD" id="cd02869">
    <property type="entry name" value="PseudoU_synth_RluA_like"/>
    <property type="match status" value="1"/>
</dbReference>
<reference evidence="9" key="2">
    <citation type="journal article" date="2021" name="PeerJ">
        <title>Extensive microbial diversity within the chicken gut microbiome revealed by metagenomics and culture.</title>
        <authorList>
            <person name="Gilroy R."/>
            <person name="Ravi A."/>
            <person name="Getino M."/>
            <person name="Pursley I."/>
            <person name="Horton D.L."/>
            <person name="Alikhan N.F."/>
            <person name="Baker D."/>
            <person name="Gharbi K."/>
            <person name="Hall N."/>
            <person name="Watson M."/>
            <person name="Adriaenssens E.M."/>
            <person name="Foster-Nyarko E."/>
            <person name="Jarju S."/>
            <person name="Secka A."/>
            <person name="Antonio M."/>
            <person name="Oren A."/>
            <person name="Chaudhuri R.R."/>
            <person name="La Ragione R."/>
            <person name="Hildebrand F."/>
            <person name="Pallen M.J."/>
        </authorList>
    </citation>
    <scope>NUCLEOTIDE SEQUENCE</scope>
    <source>
        <strain evidence="9">CHK191-8634</strain>
    </source>
</reference>
<dbReference type="InterPro" id="IPR006145">
    <property type="entry name" value="PsdUridine_synth_RsuA/RluA"/>
</dbReference>
<dbReference type="InterPro" id="IPR036986">
    <property type="entry name" value="S4_RNA-bd_sf"/>
</dbReference>
<evidence type="ECO:0000256" key="2">
    <source>
        <dbReference type="ARBA" id="ARBA00010876"/>
    </source>
</evidence>
<dbReference type="PROSITE" id="PS01129">
    <property type="entry name" value="PSI_RLU"/>
    <property type="match status" value="1"/>
</dbReference>
<comment type="caution">
    <text evidence="9">The sequence shown here is derived from an EMBL/GenBank/DDBJ whole genome shotgun (WGS) entry which is preliminary data.</text>
</comment>
<dbReference type="SUPFAM" id="SSF55174">
    <property type="entry name" value="Alpha-L RNA-binding motif"/>
    <property type="match status" value="1"/>
</dbReference>
<evidence type="ECO:0000256" key="3">
    <source>
        <dbReference type="ARBA" id="ARBA00022884"/>
    </source>
</evidence>
<dbReference type="EC" id="5.4.99.-" evidence="7"/>
<comment type="function">
    <text evidence="7">Responsible for synthesis of pseudouridine from uracil.</text>
</comment>
<evidence type="ECO:0000256" key="5">
    <source>
        <dbReference type="PIRSR" id="PIRSR606225-1"/>
    </source>
</evidence>
<dbReference type="AlphaFoldDB" id="A0A9D1LJC0"/>
<name>A0A9D1LJC0_9CLOT</name>
<dbReference type="CDD" id="cd00165">
    <property type="entry name" value="S4"/>
    <property type="match status" value="1"/>
</dbReference>
<dbReference type="PANTHER" id="PTHR21600">
    <property type="entry name" value="MITOCHONDRIAL RNA PSEUDOURIDINE SYNTHASE"/>
    <property type="match status" value="1"/>
</dbReference>
<keyword evidence="3 6" id="KW-0694">RNA-binding</keyword>
<evidence type="ECO:0000259" key="8">
    <source>
        <dbReference type="SMART" id="SM00363"/>
    </source>
</evidence>
<dbReference type="Gene3D" id="3.30.2350.10">
    <property type="entry name" value="Pseudouridine synthase"/>
    <property type="match status" value="1"/>
</dbReference>
<dbReference type="Pfam" id="PF01479">
    <property type="entry name" value="S4"/>
    <property type="match status" value="1"/>
</dbReference>
<dbReference type="InterPro" id="IPR006224">
    <property type="entry name" value="PsdUridine_synth_RluA-like_CS"/>
</dbReference>
<dbReference type="GO" id="GO:0000455">
    <property type="term" value="P:enzyme-directed rRNA pseudouridine synthesis"/>
    <property type="evidence" value="ECO:0007669"/>
    <property type="project" value="TreeGrafter"/>
</dbReference>
<dbReference type="InterPro" id="IPR002942">
    <property type="entry name" value="S4_RNA-bd"/>
</dbReference>
<evidence type="ECO:0000256" key="6">
    <source>
        <dbReference type="PROSITE-ProRule" id="PRU00182"/>
    </source>
</evidence>
<comment type="similarity">
    <text evidence="2 7">Belongs to the pseudouridine synthase RluA family.</text>
</comment>
<evidence type="ECO:0000313" key="9">
    <source>
        <dbReference type="EMBL" id="HIU42748.1"/>
    </source>
</evidence>
<dbReference type="EMBL" id="DVMR01000008">
    <property type="protein sequence ID" value="HIU42748.1"/>
    <property type="molecule type" value="Genomic_DNA"/>
</dbReference>
<dbReference type="GO" id="GO:0120159">
    <property type="term" value="F:rRNA pseudouridine synthase activity"/>
    <property type="evidence" value="ECO:0007669"/>
    <property type="project" value="UniProtKB-ARBA"/>
</dbReference>
<protein>
    <recommendedName>
        <fullName evidence="7">Pseudouridine synthase</fullName>
        <ecNumber evidence="7">5.4.99.-</ecNumber>
    </recommendedName>
</protein>
<dbReference type="SMART" id="SM00363">
    <property type="entry name" value="S4"/>
    <property type="match status" value="1"/>
</dbReference>
<dbReference type="PANTHER" id="PTHR21600:SF44">
    <property type="entry name" value="RIBOSOMAL LARGE SUBUNIT PSEUDOURIDINE SYNTHASE D"/>
    <property type="match status" value="1"/>
</dbReference>
<dbReference type="Proteomes" id="UP000824073">
    <property type="component" value="Unassembled WGS sequence"/>
</dbReference>